<organism evidence="1 2">
    <name type="scientific">Delftia phage PhiW-14</name>
    <name type="common">Deftia acidovorans bacteriophage phiW-14</name>
    <dbReference type="NCBI Taxonomy" id="665032"/>
    <lineage>
        <taxon>Viruses</taxon>
        <taxon>Duplodnaviria</taxon>
        <taxon>Heunggongvirae</taxon>
        <taxon>Uroviricota</taxon>
        <taxon>Caudoviricetes</taxon>
        <taxon>Ionavirus</taxon>
        <taxon>Ionavirus W14</taxon>
    </lineage>
</organism>
<dbReference type="GeneID" id="8683949"/>
<dbReference type="RefSeq" id="YP_003358857.1">
    <property type="nucleotide sequence ID" value="NC_013697.1"/>
</dbReference>
<accession>C9DFX4</accession>
<evidence type="ECO:0000313" key="1">
    <source>
        <dbReference type="EMBL" id="ACV50025.1"/>
    </source>
</evidence>
<proteinExistence type="predicted"/>
<protein>
    <submittedName>
        <fullName evidence="1">RIIB</fullName>
    </submittedName>
</protein>
<sequence>MSKQVKKSFGAVLMGTCLLVFWGSDTHQIANTHDQYDKVKGLIDQYAANKPKTGDWLLSKAEWDEINRLLDYKVQVQESNIKGLVLGNNGQVLVDNVPVQGKLGAVLQSFLMGKRDDGHKFVKFHRNLQNASKSAKDNLFNFIEHQGISMDDEGNILALKIVDDNFKDLYTHSLDNTPGRTVKMDRNKVVEDPETHCAAGLHVCSPGYLHAYGAGHNPTLLVSIKPEHFVSVPSDYSFNKARVCEYVVLQNLGPRSKVQDMGNTIEQILEKVDKNKHAAKLEQVAVEGKGLVYEDTPKPAPKKRRPSVKKVATKVTDATPKTHVTEVLRDIKAGRVSKSDAAGKLINYGVTASAAAMHLGVSASTVRRWAAQTNVAAAKPAGKTVAKAKPTVEDQKSAILLKLSKARNTFGATASDIAVAKKTAAKSLSKLGLGLIDIADYIDASVSSVRKYLKD</sequence>
<dbReference type="Proteomes" id="UP000008986">
    <property type="component" value="Segment"/>
</dbReference>
<dbReference type="OrthoDB" id="11002at10239"/>
<reference evidence="2" key="1">
    <citation type="submission" date="2009-07" db="EMBL/GenBank/DDBJ databases">
        <authorList>
            <person name="Kropinski A.M."/>
            <person name="Villegas A."/>
            <person name="Lingohr E.J."/>
        </authorList>
    </citation>
    <scope>NUCLEOTIDE SEQUENCE [LARGE SCALE GENOMIC DNA]</scope>
</reference>
<gene>
    <name evidence="1" type="primary">2</name>
</gene>
<dbReference type="EMBL" id="GQ357915">
    <property type="protein sequence ID" value="ACV50025.1"/>
    <property type="molecule type" value="Genomic_DNA"/>
</dbReference>
<evidence type="ECO:0000313" key="2">
    <source>
        <dbReference type="Proteomes" id="UP000008986"/>
    </source>
</evidence>
<name>C9DFX4_BPW14</name>
<organismHost>
    <name type="scientific">Delftia acidovorans</name>
    <name type="common">Pseudomonas acidovorans</name>
    <name type="synonym">Comamonas acidovorans</name>
    <dbReference type="NCBI Taxonomy" id="80866"/>
</organismHost>
<keyword evidence="2" id="KW-1185">Reference proteome</keyword>
<dbReference type="KEGG" id="vg:8683949"/>